<dbReference type="InterPro" id="IPR036188">
    <property type="entry name" value="FAD/NAD-bd_sf"/>
</dbReference>
<dbReference type="Pfam" id="PF16901">
    <property type="entry name" value="DAO_C"/>
    <property type="match status" value="1"/>
</dbReference>
<evidence type="ECO:0000259" key="12">
    <source>
        <dbReference type="Pfam" id="PF01266"/>
    </source>
</evidence>
<dbReference type="PANTHER" id="PTHR11985">
    <property type="entry name" value="GLYCEROL-3-PHOSPHATE DEHYDROGENASE"/>
    <property type="match status" value="1"/>
</dbReference>
<dbReference type="Pfam" id="PF01266">
    <property type="entry name" value="DAO"/>
    <property type="match status" value="1"/>
</dbReference>
<comment type="catalytic activity">
    <reaction evidence="10">
        <text>sn-glycerol 3-phosphate + O2 = dihydroxyacetone phosphate + H2O2</text>
        <dbReference type="Rhea" id="RHEA:18369"/>
        <dbReference type="ChEBI" id="CHEBI:15379"/>
        <dbReference type="ChEBI" id="CHEBI:16240"/>
        <dbReference type="ChEBI" id="CHEBI:57597"/>
        <dbReference type="ChEBI" id="CHEBI:57642"/>
        <dbReference type="EC" id="1.1.3.21"/>
    </reaction>
</comment>
<dbReference type="PRINTS" id="PR01001">
    <property type="entry name" value="FADG3PDH"/>
</dbReference>
<keyword evidence="5" id="KW-0285">Flavoprotein</keyword>
<keyword evidence="15" id="KW-1185">Reference proteome</keyword>
<proteinExistence type="inferred from homology"/>
<sequence length="612" mass="68113">MPKFSFKDREDIKNNLKSDDYELVIIGGGITGAGVAIQAAASGVKTALIEMQDFSEGTSSRSTKLVHGGIRYLKQFDIEVVADTVTERAVVQQIAPHIPQPDPMLMPLYDEEDVTFNPFRLQVAMDLYDSLAGVKNSKFANKMLSKEEVIQKQPGVMEDGLICGGVYLDFNNNDSRLTIENIKQANADGADMLSHAKAIGFTYDGDKINGVEVEDALTGDKFTIKTQLVINTTGPWSDTIRDLDEKKDYPSQMRPTKGVHLTVDNSKIKVNQPTYFDSGEQDGRMVFVIPREEKTYFGTTDTDYDGDFEKPTVSQDDVDYLLRVVNRRFPKANITLDDIETSWAGLRPLIDGNNASDYNGGDSGRLSNTTFDELADAFEKYNHNELERDTVEDMLADVASNTSERGDGGPSSVSRGSDLSISETGLITLAGGKITDYRKMAEGAMKQIIAILEENNDKKYTLVKSKTYPVSGGQFDPTRVEESIESFANLGASRGLKYADAKRLAKVYGSNMSNVLRYFPEAEKYAEKYDIQLSVALGLVYALEEEMVYSPLDFFERRTTFLLFQFDRMQKIKDAVAQIIQEHLGLSDEEASAQKEELEAQIKETSLAYLKD</sequence>
<gene>
    <name evidence="14" type="ORF">SAMN04487984_0488</name>
</gene>
<dbReference type="InterPro" id="IPR031656">
    <property type="entry name" value="DAO_C"/>
</dbReference>
<dbReference type="NCBIfam" id="NF033461">
    <property type="entry name" value="glycerol3P_ox_1"/>
    <property type="match status" value="1"/>
</dbReference>
<keyword evidence="11" id="KW-1133">Transmembrane helix</keyword>
<dbReference type="InterPro" id="IPR000447">
    <property type="entry name" value="G3P_DH_FAD-dep"/>
</dbReference>
<evidence type="ECO:0000256" key="7">
    <source>
        <dbReference type="ARBA" id="ARBA00022827"/>
    </source>
</evidence>
<dbReference type="InterPro" id="IPR006076">
    <property type="entry name" value="FAD-dep_OxRdtase"/>
</dbReference>
<accession>A0A1W1YAJ4</accession>
<dbReference type="GO" id="GO:0004368">
    <property type="term" value="F:glycerol-3-phosphate dehydrogenase (quinone) activity"/>
    <property type="evidence" value="ECO:0007669"/>
    <property type="project" value="InterPro"/>
</dbReference>
<evidence type="ECO:0000313" key="14">
    <source>
        <dbReference type="EMBL" id="SMC32841.1"/>
    </source>
</evidence>
<protein>
    <recommendedName>
        <fullName evidence="4">Alpha-glycerophosphate oxidase</fullName>
        <ecNumber evidence="3">1.1.3.21</ecNumber>
    </recommendedName>
    <alternativeName>
        <fullName evidence="9">Glycerol-3-phosphate oxidase</fullName>
    </alternativeName>
</protein>
<feature type="domain" description="FAD dependent oxidoreductase" evidence="12">
    <location>
        <begin position="23"/>
        <end position="353"/>
    </location>
</feature>
<comment type="similarity">
    <text evidence="2">Belongs to the FAD-dependent glycerol-3-phosphate dehydrogenase family.</text>
</comment>
<comment type="cofactor">
    <cofactor evidence="1">
        <name>FAD</name>
        <dbReference type="ChEBI" id="CHEBI:57692"/>
    </cofactor>
</comment>
<dbReference type="AlphaFoldDB" id="A0A1W1YAJ4"/>
<keyword evidence="7" id="KW-0274">FAD</keyword>
<dbReference type="InterPro" id="IPR038299">
    <property type="entry name" value="DAO_C_sf"/>
</dbReference>
<evidence type="ECO:0000256" key="2">
    <source>
        <dbReference type="ARBA" id="ARBA00007330"/>
    </source>
</evidence>
<dbReference type="GO" id="GO:0004369">
    <property type="term" value="F:glycerol-3-phosphate oxidase activity"/>
    <property type="evidence" value="ECO:0007669"/>
    <property type="project" value="UniProtKB-EC"/>
</dbReference>
<dbReference type="SUPFAM" id="SSF51905">
    <property type="entry name" value="FAD/NAD(P)-binding domain"/>
    <property type="match status" value="1"/>
</dbReference>
<keyword evidence="8" id="KW-0560">Oxidoreductase</keyword>
<feature type="transmembrane region" description="Helical" evidence="11">
    <location>
        <begin position="21"/>
        <end position="41"/>
    </location>
</feature>
<evidence type="ECO:0000256" key="8">
    <source>
        <dbReference type="ARBA" id="ARBA00023002"/>
    </source>
</evidence>
<evidence type="ECO:0000256" key="9">
    <source>
        <dbReference type="ARBA" id="ARBA00032349"/>
    </source>
</evidence>
<evidence type="ECO:0000259" key="13">
    <source>
        <dbReference type="Pfam" id="PF16901"/>
    </source>
</evidence>
<name>A0A1W1YAJ4_9LACT</name>
<dbReference type="PROSITE" id="PS00977">
    <property type="entry name" value="FAD_G3PDH_1"/>
    <property type="match status" value="1"/>
</dbReference>
<keyword evidence="11" id="KW-0472">Membrane</keyword>
<dbReference type="GO" id="GO:0046168">
    <property type="term" value="P:glycerol-3-phosphate catabolic process"/>
    <property type="evidence" value="ECO:0007669"/>
    <property type="project" value="TreeGrafter"/>
</dbReference>
<evidence type="ECO:0000256" key="3">
    <source>
        <dbReference type="ARBA" id="ARBA00013104"/>
    </source>
</evidence>
<dbReference type="Gene3D" id="1.10.8.870">
    <property type="entry name" value="Alpha-glycerophosphate oxidase, cap domain"/>
    <property type="match status" value="1"/>
</dbReference>
<dbReference type="RefSeq" id="WP_084098170.1">
    <property type="nucleotide sequence ID" value="NZ_FWXK01000002.1"/>
</dbReference>
<dbReference type="Proteomes" id="UP000243884">
    <property type="component" value="Unassembled WGS sequence"/>
</dbReference>
<evidence type="ECO:0000256" key="11">
    <source>
        <dbReference type="SAM" id="Phobius"/>
    </source>
</evidence>
<dbReference type="Gene3D" id="3.30.9.10">
    <property type="entry name" value="D-Amino Acid Oxidase, subunit A, domain 2"/>
    <property type="match status" value="1"/>
</dbReference>
<reference evidence="15" key="1">
    <citation type="submission" date="2017-04" db="EMBL/GenBank/DDBJ databases">
        <authorList>
            <person name="Varghese N."/>
            <person name="Submissions S."/>
        </authorList>
    </citation>
    <scope>NUCLEOTIDE SEQUENCE [LARGE SCALE GENOMIC DNA]</scope>
    <source>
        <strain evidence="15">DSM 21500</strain>
    </source>
</reference>
<dbReference type="OrthoDB" id="9766796at2"/>
<dbReference type="EMBL" id="FWXK01000002">
    <property type="protein sequence ID" value="SMC32841.1"/>
    <property type="molecule type" value="Genomic_DNA"/>
</dbReference>
<dbReference type="EC" id="1.1.3.21" evidence="3"/>
<feature type="domain" description="Alpha-glycerophosphate oxidase C-terminal" evidence="13">
    <location>
        <begin position="465"/>
        <end position="590"/>
    </location>
</feature>
<dbReference type="STRING" id="371602.SAMN04487984_0488"/>
<evidence type="ECO:0000256" key="1">
    <source>
        <dbReference type="ARBA" id="ARBA00001974"/>
    </source>
</evidence>
<dbReference type="Gene3D" id="3.50.50.60">
    <property type="entry name" value="FAD/NAD(P)-binding domain"/>
    <property type="match status" value="1"/>
</dbReference>
<evidence type="ECO:0000256" key="6">
    <source>
        <dbReference type="ARBA" id="ARBA00022798"/>
    </source>
</evidence>
<evidence type="ECO:0000256" key="10">
    <source>
        <dbReference type="ARBA" id="ARBA00049503"/>
    </source>
</evidence>
<evidence type="ECO:0000313" key="15">
    <source>
        <dbReference type="Proteomes" id="UP000243884"/>
    </source>
</evidence>
<keyword evidence="11" id="KW-0812">Transmembrane</keyword>
<organism evidence="14 15">
    <name type="scientific">Aerococcus suis</name>
    <dbReference type="NCBI Taxonomy" id="371602"/>
    <lineage>
        <taxon>Bacteria</taxon>
        <taxon>Bacillati</taxon>
        <taxon>Bacillota</taxon>
        <taxon>Bacilli</taxon>
        <taxon>Lactobacillales</taxon>
        <taxon>Aerococcaceae</taxon>
        <taxon>Aerococcus</taxon>
    </lineage>
</organism>
<dbReference type="SUPFAM" id="SSF54373">
    <property type="entry name" value="FAD-linked reductases, C-terminal domain"/>
    <property type="match status" value="1"/>
</dbReference>
<keyword evidence="6" id="KW-0319">Glycerol metabolism</keyword>
<evidence type="ECO:0000256" key="4">
    <source>
        <dbReference type="ARBA" id="ARBA00021658"/>
    </source>
</evidence>
<evidence type="ECO:0000256" key="5">
    <source>
        <dbReference type="ARBA" id="ARBA00022630"/>
    </source>
</evidence>
<dbReference type="GO" id="GO:0006071">
    <property type="term" value="P:glycerol metabolic process"/>
    <property type="evidence" value="ECO:0007669"/>
    <property type="project" value="UniProtKB-KW"/>
</dbReference>
<dbReference type="PANTHER" id="PTHR11985:SF35">
    <property type="entry name" value="ANAEROBIC GLYCEROL-3-PHOSPHATE DEHYDROGENASE SUBUNIT A"/>
    <property type="match status" value="1"/>
</dbReference>